<keyword evidence="3" id="KW-1185">Reference proteome</keyword>
<dbReference type="Gene3D" id="2.60.120.10">
    <property type="entry name" value="Jelly Rolls"/>
    <property type="match status" value="1"/>
</dbReference>
<organism evidence="2 3">
    <name type="scientific">Massilia eburnea</name>
    <dbReference type="NCBI Taxonomy" id="1776165"/>
    <lineage>
        <taxon>Bacteria</taxon>
        <taxon>Pseudomonadati</taxon>
        <taxon>Pseudomonadota</taxon>
        <taxon>Betaproteobacteria</taxon>
        <taxon>Burkholderiales</taxon>
        <taxon>Oxalobacteraceae</taxon>
        <taxon>Telluria group</taxon>
        <taxon>Massilia</taxon>
    </lineage>
</organism>
<name>A0A6L6QNE0_9BURK</name>
<gene>
    <name evidence="2" type="ORF">GM658_23565</name>
</gene>
<dbReference type="EMBL" id="WNKX01000024">
    <property type="protein sequence ID" value="MTW13594.1"/>
    <property type="molecule type" value="Genomic_DNA"/>
</dbReference>
<evidence type="ECO:0008006" key="4">
    <source>
        <dbReference type="Google" id="ProtNLM"/>
    </source>
</evidence>
<dbReference type="RefSeq" id="WP_155456505.1">
    <property type="nucleotide sequence ID" value="NZ_WNKX01000024.1"/>
</dbReference>
<evidence type="ECO:0000313" key="3">
    <source>
        <dbReference type="Proteomes" id="UP000472320"/>
    </source>
</evidence>
<sequence length="128" mass="14104">MRLHRPLIMACMTLASSVLAQDAAKVSPRTYKVVYEDDKVRVLEYVSRPGLGVCGQGRHYHPAHLTMQLTDIKVKEMLDDGSSKSADVPAGRMFASPAGWHTTENIGGANARAYIVEYKDKAWRPSTG</sequence>
<dbReference type="Proteomes" id="UP000472320">
    <property type="component" value="Unassembled WGS sequence"/>
</dbReference>
<evidence type="ECO:0000313" key="2">
    <source>
        <dbReference type="EMBL" id="MTW13594.1"/>
    </source>
</evidence>
<accession>A0A6L6QNE0</accession>
<reference evidence="2 3" key="1">
    <citation type="submission" date="2019-11" db="EMBL/GenBank/DDBJ databases">
        <title>Type strains purchased from KCTC, JCM and DSMZ.</title>
        <authorList>
            <person name="Lu H."/>
        </authorList>
    </citation>
    <scope>NUCLEOTIDE SEQUENCE [LARGE SCALE GENOMIC DNA]</scope>
    <source>
        <strain evidence="2 3">JCM 31587</strain>
    </source>
</reference>
<proteinExistence type="predicted"/>
<comment type="caution">
    <text evidence="2">The sequence shown here is derived from an EMBL/GenBank/DDBJ whole genome shotgun (WGS) entry which is preliminary data.</text>
</comment>
<dbReference type="InterPro" id="IPR014710">
    <property type="entry name" value="RmlC-like_jellyroll"/>
</dbReference>
<keyword evidence="1" id="KW-0732">Signal</keyword>
<evidence type="ECO:0000256" key="1">
    <source>
        <dbReference type="SAM" id="SignalP"/>
    </source>
</evidence>
<dbReference type="OrthoDB" id="9800684at2"/>
<feature type="chain" id="PRO_5026773325" description="Cytoplasmic protein" evidence="1">
    <location>
        <begin position="21"/>
        <end position="128"/>
    </location>
</feature>
<dbReference type="AlphaFoldDB" id="A0A6L6QNE0"/>
<feature type="signal peptide" evidence="1">
    <location>
        <begin position="1"/>
        <end position="20"/>
    </location>
</feature>
<protein>
    <recommendedName>
        <fullName evidence="4">Cytoplasmic protein</fullName>
    </recommendedName>
</protein>